<reference evidence="2 3" key="1">
    <citation type="journal article" date="2011" name="Proc. Natl. Acad. Sci. U.S.A.">
        <title>Evolutionary erosion of yeast sex chromosomes by mating-type switching accidents.</title>
        <authorList>
            <person name="Gordon J.L."/>
            <person name="Armisen D."/>
            <person name="Proux-Wera E."/>
            <person name="Oheigeartaigh S.S."/>
            <person name="Byrne K.P."/>
            <person name="Wolfe K.H."/>
        </authorList>
    </citation>
    <scope>NUCLEOTIDE SEQUENCE [LARGE SCALE GENOMIC DNA]</scope>
    <source>
        <strain evidence="3">ATCC 10597 / BCRC 20456 / CBS 421 / NBRC 0211 / NRRL Y-12639</strain>
    </source>
</reference>
<evidence type="ECO:0008006" key="4">
    <source>
        <dbReference type="Google" id="ProtNLM"/>
    </source>
</evidence>
<dbReference type="PANTHER" id="PTHR31126">
    <property type="entry name" value="TYROSINE-PROTEIN PHOSPHATASE"/>
    <property type="match status" value="1"/>
</dbReference>
<dbReference type="STRING" id="1071378.G0WFN7"/>
<evidence type="ECO:0000313" key="3">
    <source>
        <dbReference type="Proteomes" id="UP000000689"/>
    </source>
</evidence>
<dbReference type="OMA" id="FQRDLWE"/>
<feature type="region of interest" description="Disordered" evidence="1">
    <location>
        <begin position="380"/>
        <end position="403"/>
    </location>
</feature>
<dbReference type="KEGG" id="ndi:NDAI_0I00290"/>
<dbReference type="RefSeq" id="XP_003671841.1">
    <property type="nucleotide sequence ID" value="XM_003671793.1"/>
</dbReference>
<name>G0WFN7_NAUDC</name>
<dbReference type="OrthoDB" id="6375174at2759"/>
<feature type="region of interest" description="Disordered" evidence="1">
    <location>
        <begin position="74"/>
        <end position="140"/>
    </location>
</feature>
<dbReference type="Proteomes" id="UP000000689">
    <property type="component" value="Chromosome 9"/>
</dbReference>
<dbReference type="SUPFAM" id="SSF52799">
    <property type="entry name" value="(Phosphotyrosine protein) phosphatases II"/>
    <property type="match status" value="1"/>
</dbReference>
<dbReference type="PANTHER" id="PTHR31126:SF70">
    <property type="entry name" value="PROTEIN OCA4"/>
    <property type="match status" value="1"/>
</dbReference>
<dbReference type="InterPro" id="IPR004861">
    <property type="entry name" value="Siw14-like"/>
</dbReference>
<dbReference type="GeneID" id="11496156"/>
<dbReference type="EMBL" id="HE580275">
    <property type="protein sequence ID" value="CCD26598.1"/>
    <property type="molecule type" value="Genomic_DNA"/>
</dbReference>
<sequence>MLVPPANFGIAEDGIYRCSKIETINLSFLETLNLKKIIFIGGQEPSKFFKEFFNRSSINWNIIKISEFHTTTTATTTTTTKPTDNNNNNNQSSSQIPPPPSSSSSITTSASTSTSTSSSSSNGNSINDNNVNNNNDTSTIISNTKKNTIRNSKIDYINKPYHLNDNDDLMLIKSKCLKKTFQLLLNSNNFNILLVDKTALIISILRKIQKWHISSIINEYRLFSGKNRSYFAETFLEFINIIIKQDYDTIESDSNNPDNNVETDHTHHSISITVPKLDLTTSPQHNQLLTTNNNLSSKQMQRNLSSLSEINEDDLCNDIVIPSRLLNIVNDAELEAINEREIIQQQEQDENNQSSSSSSVPSFQRSPSILKSLSISAASNSTSIENTNTSSSSSITKNNNTNNHTYTLSFKKKEYNDFVYYKPSHNNNNINSSTNDNNDNNSIILKIPKESSLPNWFKFQRDLWEKENAPDKYNFYKEHIFI</sequence>
<gene>
    <name evidence="2" type="primary">NDAI0I00290</name>
    <name evidence="2" type="ordered locus">NDAI_0I00290</name>
</gene>
<keyword evidence="3" id="KW-1185">Reference proteome</keyword>
<dbReference type="HOGENOM" id="CLU_036633_0_0_1"/>
<protein>
    <recommendedName>
        <fullName evidence="4">Protein OCA4</fullName>
    </recommendedName>
</protein>
<dbReference type="AlphaFoldDB" id="G0WFN7"/>
<dbReference type="InterPro" id="IPR029021">
    <property type="entry name" value="Prot-tyrosine_phosphatase-like"/>
</dbReference>
<evidence type="ECO:0000256" key="1">
    <source>
        <dbReference type="SAM" id="MobiDB-lite"/>
    </source>
</evidence>
<dbReference type="Pfam" id="PF03162">
    <property type="entry name" value="Y_phosphatase2"/>
    <property type="match status" value="2"/>
</dbReference>
<organism evidence="2 3">
    <name type="scientific">Naumovozyma dairenensis (strain ATCC 10597 / BCRC 20456 / CBS 421 / NBRC 0211 / NRRL Y-12639)</name>
    <name type="common">Saccharomyces dairenensis</name>
    <dbReference type="NCBI Taxonomy" id="1071378"/>
    <lineage>
        <taxon>Eukaryota</taxon>
        <taxon>Fungi</taxon>
        <taxon>Dikarya</taxon>
        <taxon>Ascomycota</taxon>
        <taxon>Saccharomycotina</taxon>
        <taxon>Saccharomycetes</taxon>
        <taxon>Saccharomycetales</taxon>
        <taxon>Saccharomycetaceae</taxon>
        <taxon>Naumovozyma</taxon>
    </lineage>
</organism>
<feature type="compositionally biased region" description="Low complexity" evidence="1">
    <location>
        <begin position="102"/>
        <end position="140"/>
    </location>
</feature>
<feature type="compositionally biased region" description="Low complexity" evidence="1">
    <location>
        <begin position="74"/>
        <end position="95"/>
    </location>
</feature>
<dbReference type="Gene3D" id="3.90.190.10">
    <property type="entry name" value="Protein tyrosine phosphatase superfamily"/>
    <property type="match status" value="2"/>
</dbReference>
<accession>G0WFN7</accession>
<dbReference type="eggNOG" id="KOG1572">
    <property type="taxonomic scope" value="Eukaryota"/>
</dbReference>
<proteinExistence type="predicted"/>
<evidence type="ECO:0000313" key="2">
    <source>
        <dbReference type="EMBL" id="CCD26598.1"/>
    </source>
</evidence>
<dbReference type="GO" id="GO:0016791">
    <property type="term" value="F:phosphatase activity"/>
    <property type="evidence" value="ECO:0007669"/>
    <property type="project" value="TreeGrafter"/>
</dbReference>